<feature type="transmembrane region" description="Helical" evidence="7">
    <location>
        <begin position="75"/>
        <end position="100"/>
    </location>
</feature>
<feature type="transmembrane region" description="Helical" evidence="7">
    <location>
        <begin position="241"/>
        <end position="263"/>
    </location>
</feature>
<dbReference type="EMBL" id="CP069024">
    <property type="protein sequence ID" value="QRC93018.1"/>
    <property type="molecule type" value="Genomic_DNA"/>
</dbReference>
<evidence type="ECO:0000313" key="10">
    <source>
        <dbReference type="Proteomes" id="UP000663193"/>
    </source>
</evidence>
<accession>A0A7U2EW62</accession>
<reference evidence="10" key="1">
    <citation type="journal article" date="2021" name="BMC Genomics">
        <title>Chromosome-level genome assembly and manually-curated proteome of model necrotroph Parastagonospora nodorum Sn15 reveals a genome-wide trove of candidate effector homologs, and redundancy of virulence-related functions within an accessory chromosome.</title>
        <authorList>
            <person name="Bertazzoni S."/>
            <person name="Jones D.A.B."/>
            <person name="Phan H.T."/>
            <person name="Tan K.-C."/>
            <person name="Hane J.K."/>
        </authorList>
    </citation>
    <scope>NUCLEOTIDE SEQUENCE [LARGE SCALE GENOMIC DNA]</scope>
    <source>
        <strain evidence="10">SN15 / ATCC MYA-4574 / FGSC 10173)</strain>
    </source>
</reference>
<protein>
    <recommendedName>
        <fullName evidence="8">Rhodopsin domain-containing protein</fullName>
    </recommendedName>
</protein>
<dbReference type="InterPro" id="IPR049326">
    <property type="entry name" value="Rhodopsin_dom_fungi"/>
</dbReference>
<evidence type="ECO:0000256" key="2">
    <source>
        <dbReference type="ARBA" id="ARBA00022692"/>
    </source>
</evidence>
<proteinExistence type="inferred from homology"/>
<gene>
    <name evidence="9" type="ORF">JI435_305680</name>
</gene>
<organism evidence="9 10">
    <name type="scientific">Phaeosphaeria nodorum (strain SN15 / ATCC MYA-4574 / FGSC 10173)</name>
    <name type="common">Glume blotch fungus</name>
    <name type="synonym">Parastagonospora nodorum</name>
    <dbReference type="NCBI Taxonomy" id="321614"/>
    <lineage>
        <taxon>Eukaryota</taxon>
        <taxon>Fungi</taxon>
        <taxon>Dikarya</taxon>
        <taxon>Ascomycota</taxon>
        <taxon>Pezizomycotina</taxon>
        <taxon>Dothideomycetes</taxon>
        <taxon>Pleosporomycetidae</taxon>
        <taxon>Pleosporales</taxon>
        <taxon>Pleosporineae</taxon>
        <taxon>Phaeosphaeriaceae</taxon>
        <taxon>Parastagonospora</taxon>
    </lineage>
</organism>
<name>A0A7U2EW62_PHANO</name>
<dbReference type="VEuPathDB" id="FungiDB:JI435_305680"/>
<evidence type="ECO:0000256" key="4">
    <source>
        <dbReference type="ARBA" id="ARBA00023136"/>
    </source>
</evidence>
<evidence type="ECO:0000256" key="1">
    <source>
        <dbReference type="ARBA" id="ARBA00004141"/>
    </source>
</evidence>
<feature type="transmembrane region" description="Helical" evidence="7">
    <location>
        <begin position="35"/>
        <end position="55"/>
    </location>
</feature>
<evidence type="ECO:0000256" key="5">
    <source>
        <dbReference type="ARBA" id="ARBA00038359"/>
    </source>
</evidence>
<feature type="region of interest" description="Disordered" evidence="6">
    <location>
        <begin position="362"/>
        <end position="381"/>
    </location>
</feature>
<evidence type="ECO:0000313" key="9">
    <source>
        <dbReference type="EMBL" id="QRC93018.1"/>
    </source>
</evidence>
<dbReference type="GO" id="GO:0016020">
    <property type="term" value="C:membrane"/>
    <property type="evidence" value="ECO:0007669"/>
    <property type="project" value="UniProtKB-SubCell"/>
</dbReference>
<dbReference type="Pfam" id="PF20684">
    <property type="entry name" value="Fung_rhodopsin"/>
    <property type="match status" value="1"/>
</dbReference>
<feature type="transmembrane region" description="Helical" evidence="7">
    <location>
        <begin position="120"/>
        <end position="142"/>
    </location>
</feature>
<evidence type="ECO:0000259" key="8">
    <source>
        <dbReference type="Pfam" id="PF20684"/>
    </source>
</evidence>
<keyword evidence="10" id="KW-1185">Reference proteome</keyword>
<dbReference type="OrthoDB" id="444631at2759"/>
<feature type="compositionally biased region" description="Low complexity" evidence="6">
    <location>
        <begin position="365"/>
        <end position="381"/>
    </location>
</feature>
<dbReference type="PANTHER" id="PTHR33048:SF158">
    <property type="entry name" value="MEMBRANE PROTEIN PTH11-LIKE, PUTATIVE-RELATED"/>
    <property type="match status" value="1"/>
</dbReference>
<evidence type="ECO:0000256" key="7">
    <source>
        <dbReference type="SAM" id="Phobius"/>
    </source>
</evidence>
<comment type="similarity">
    <text evidence="5">Belongs to the SAT4 family.</text>
</comment>
<evidence type="ECO:0000256" key="3">
    <source>
        <dbReference type="ARBA" id="ARBA00022989"/>
    </source>
</evidence>
<keyword evidence="2 7" id="KW-0812">Transmembrane</keyword>
<sequence>MSTIDIPKEMWALLDDQPLVQAPTGITPNFEYPTWHGRSVVIAASVCIPLMLIAASIRVYTKCFITRKWNRDDNIFLASLAAALLFIALVMAMTCGGAYGYHAWDLKIGRLTKVVLVRSLLLTILVGPLVWIIKLSIFSLIYHAFRPLPYVRRLVYVGVLVTGLYSVGTGITNGILCGPHGGQDRAAYLAGMAGPKCGNPDGVVQILSVTTGSINLFTDIYLLVLPLPAVYDLSLPRARKAGVMAIFLTGSVGCVMSAIALYYRKRTYGGGRVTLWNTDITIIESAVGIMIPCMASCAKVFKLYSSSLSSFMPSRFTGFRRTPSNDGIFRASQELQRLPGISEQPHTDTIDRMLMQFKHDEHNNDSFSQDSQSSKTSRIST</sequence>
<dbReference type="InterPro" id="IPR052337">
    <property type="entry name" value="SAT4-like"/>
</dbReference>
<dbReference type="PANTHER" id="PTHR33048">
    <property type="entry name" value="PTH11-LIKE INTEGRAL MEMBRANE PROTEIN (AFU_ORTHOLOGUE AFUA_5G11245)"/>
    <property type="match status" value="1"/>
</dbReference>
<comment type="subcellular location">
    <subcellularLocation>
        <location evidence="1">Membrane</location>
        <topology evidence="1">Multi-pass membrane protein</topology>
    </subcellularLocation>
</comment>
<feature type="domain" description="Rhodopsin" evidence="8">
    <location>
        <begin position="57"/>
        <end position="302"/>
    </location>
</feature>
<keyword evidence="3 7" id="KW-1133">Transmembrane helix</keyword>
<dbReference type="Proteomes" id="UP000663193">
    <property type="component" value="Chromosome 2"/>
</dbReference>
<evidence type="ECO:0000256" key="6">
    <source>
        <dbReference type="SAM" id="MobiDB-lite"/>
    </source>
</evidence>
<feature type="transmembrane region" description="Helical" evidence="7">
    <location>
        <begin position="154"/>
        <end position="176"/>
    </location>
</feature>
<keyword evidence="4 7" id="KW-0472">Membrane</keyword>
<dbReference type="AlphaFoldDB" id="A0A7U2EW62"/>